<dbReference type="InterPro" id="IPR037455">
    <property type="entry name" value="LucA/IucC-like"/>
</dbReference>
<accession>A0A8D5UDI7</accession>
<dbReference type="EMBL" id="AP024601">
    <property type="protein sequence ID" value="BCU80728.1"/>
    <property type="molecule type" value="Genomic_DNA"/>
</dbReference>
<dbReference type="KEGG" id="pabs:JIR001_05110"/>
<evidence type="ECO:0000259" key="5">
    <source>
        <dbReference type="Pfam" id="PF06276"/>
    </source>
</evidence>
<proteinExistence type="inferred from homology"/>
<dbReference type="GO" id="GO:0019290">
    <property type="term" value="P:siderophore biosynthetic process"/>
    <property type="evidence" value="ECO:0007669"/>
    <property type="project" value="InterPro"/>
</dbReference>
<keyword evidence="7" id="KW-1185">Reference proteome</keyword>
<dbReference type="Pfam" id="PF04183">
    <property type="entry name" value="IucA_IucC"/>
    <property type="match status" value="1"/>
</dbReference>
<evidence type="ECO:0000313" key="6">
    <source>
        <dbReference type="EMBL" id="BCU80728.1"/>
    </source>
</evidence>
<sequence>MYIPWVGNITATVSDQETLRKKASEMVLYDLVNALLHENLLGIIDRGIVTTSCCDTDLLPQWELEDGEFYFRLDVDTDRSLLFRVRPQRFIQPYRLSRLPVLLISRGTEGVNAESLDPVGLMRILADSVLDEDRAVLMPNLDGFLTELEDAVEHTALSMEAAQSFYSERDGFPPSPFLRMERLSSLRDRPFHPTSRAKKGWDRNAYRTYSPEFGHSFGLDWVALRRDYLIQGEKAGAIQDLLLQDDERQQLEEAMVQEGLHRRDYAVLPVHPWQMKHVLPELFQQEMESGICIPLMRGLGRFVATSSVRTLSPVHNDRYHIKLPIGIFSLAALRIVPPRYLTNGVKGQRLLEQLIEREPMLHKRLHLCREEMWFGFHDPQGDPFEDKPGHLACLIREYPDHLVGDSEVQLIAMSSLAVTDPNGQLPVFAGLLRSRYGQTDETEHVLGLFREICEPLIRTALIAFRYGMMPEIHGQNVLLVIKGGRIDGLMLRDHDTVRVHLPWLKREGLADPGYIVKPGTPNSLILESPEALLSYFQTLGIQVNLYAIIDVLSRVYAIDEALFWRVIRDAIQTCLATLDLPETVRDVAVKQLLTHPTWPTRLLIAPLLKRTGTGGGGMPAGTGETHNPLRSLER</sequence>
<dbReference type="PANTHER" id="PTHR34384:SF6">
    <property type="entry name" value="STAPHYLOFERRIN B SYNTHASE"/>
    <property type="match status" value="1"/>
</dbReference>
<protein>
    <submittedName>
        <fullName evidence="6">Siderophore biosynthesis protein IucA</fullName>
    </submittedName>
</protein>
<feature type="domain" description="Aerobactin siderophore biosynthesis IucA/IucC N-terminal" evidence="4">
    <location>
        <begin position="177"/>
        <end position="417"/>
    </location>
</feature>
<dbReference type="AlphaFoldDB" id="A0A8D5UDI7"/>
<organism evidence="6 7">
    <name type="scientific">Polycladomyces abyssicola</name>
    <dbReference type="NCBI Taxonomy" id="1125966"/>
    <lineage>
        <taxon>Bacteria</taxon>
        <taxon>Bacillati</taxon>
        <taxon>Bacillota</taxon>
        <taxon>Bacilli</taxon>
        <taxon>Bacillales</taxon>
        <taxon>Thermoactinomycetaceae</taxon>
        <taxon>Polycladomyces</taxon>
    </lineage>
</organism>
<evidence type="ECO:0000259" key="4">
    <source>
        <dbReference type="Pfam" id="PF04183"/>
    </source>
</evidence>
<name>A0A8D5UDI7_9BACL</name>
<dbReference type="RefSeq" id="WP_212774059.1">
    <property type="nucleotide sequence ID" value="NZ_AP024601.1"/>
</dbReference>
<feature type="region of interest" description="Disordered" evidence="3">
    <location>
        <begin position="613"/>
        <end position="634"/>
    </location>
</feature>
<dbReference type="Proteomes" id="UP000677436">
    <property type="component" value="Chromosome"/>
</dbReference>
<evidence type="ECO:0000256" key="2">
    <source>
        <dbReference type="ARBA" id="ARBA00007832"/>
    </source>
</evidence>
<reference evidence="6" key="1">
    <citation type="journal article" date="2013" name="Int. J. Syst. Evol. Microbiol.">
        <title>Polycladomyces abyssicola gen. nov., sp. nov., a thermophilic filamentous bacterium isolated from hemipelagic sediment.</title>
        <authorList>
            <person name="Tsubouchi T."/>
            <person name="Shimane Y."/>
            <person name="Mori K."/>
            <person name="Usui K."/>
            <person name="Hiraki T."/>
            <person name="Tame A."/>
            <person name="Uematsu K."/>
            <person name="Maruyama T."/>
            <person name="Hatada Y."/>
        </authorList>
    </citation>
    <scope>NUCLEOTIDE SEQUENCE</scope>
    <source>
        <strain evidence="6">JIR-001</strain>
    </source>
</reference>
<reference evidence="6" key="2">
    <citation type="journal article" date="2021" name="Microbiol. Resour. Announc.">
        <title>Complete Genome Sequence of Polycladomyces abyssicola JIR-001T, Isolated from Hemipelagic Sediment in Deep Seawater.</title>
        <authorList>
            <person name="Tsubouchi T."/>
            <person name="Kaneko Y."/>
        </authorList>
    </citation>
    <scope>NUCLEOTIDE SEQUENCE</scope>
    <source>
        <strain evidence="6">JIR-001</strain>
    </source>
</reference>
<evidence type="ECO:0000313" key="7">
    <source>
        <dbReference type="Proteomes" id="UP000677436"/>
    </source>
</evidence>
<comment type="similarity">
    <text evidence="2">Belongs to the IucA/IucC family.</text>
</comment>
<dbReference type="Pfam" id="PF06276">
    <property type="entry name" value="FhuF"/>
    <property type="match status" value="1"/>
</dbReference>
<gene>
    <name evidence="6" type="ORF">JIR001_05110</name>
</gene>
<dbReference type="InterPro" id="IPR022770">
    <property type="entry name" value="IucA/IucC-like_C"/>
</dbReference>
<dbReference type="GO" id="GO:0016881">
    <property type="term" value="F:acid-amino acid ligase activity"/>
    <property type="evidence" value="ECO:0007669"/>
    <property type="project" value="UniProtKB-ARBA"/>
</dbReference>
<dbReference type="InterPro" id="IPR007310">
    <property type="entry name" value="Aerobactin_biosyn_IucA/IucC_N"/>
</dbReference>
<dbReference type="PANTHER" id="PTHR34384">
    <property type="entry name" value="L-2,3-DIAMINOPROPANOATE--CITRATE LIGASE"/>
    <property type="match status" value="1"/>
</dbReference>
<feature type="domain" description="Aerobactin siderophore biosynthesis IucA/IucC-like C-terminal" evidence="5">
    <location>
        <begin position="462"/>
        <end position="603"/>
    </location>
</feature>
<comment type="pathway">
    <text evidence="1">Siderophore biosynthesis.</text>
</comment>
<evidence type="ECO:0000256" key="3">
    <source>
        <dbReference type="SAM" id="MobiDB-lite"/>
    </source>
</evidence>
<evidence type="ECO:0000256" key="1">
    <source>
        <dbReference type="ARBA" id="ARBA00004924"/>
    </source>
</evidence>
<dbReference type="Gene3D" id="1.10.510.40">
    <property type="match status" value="1"/>
</dbReference>